<dbReference type="AlphaFoldDB" id="V2X9W8"/>
<evidence type="ECO:0000256" key="1">
    <source>
        <dbReference type="SAM" id="MobiDB-lite"/>
    </source>
</evidence>
<feature type="compositionally biased region" description="Acidic residues" evidence="1">
    <location>
        <begin position="305"/>
        <end position="317"/>
    </location>
</feature>
<feature type="region of interest" description="Disordered" evidence="1">
    <location>
        <begin position="287"/>
        <end position="324"/>
    </location>
</feature>
<dbReference type="HOGENOM" id="CLU_013023_0_0_1"/>
<feature type="domain" description="GmrSD restriction endonucleases N-terminal" evidence="2">
    <location>
        <begin position="57"/>
        <end position="198"/>
    </location>
</feature>
<dbReference type="KEGG" id="mrr:Moror_8667"/>
<evidence type="ECO:0000313" key="3">
    <source>
        <dbReference type="EMBL" id="ESK89596.1"/>
    </source>
</evidence>
<feature type="compositionally biased region" description="Basic residues" evidence="1">
    <location>
        <begin position="288"/>
        <end position="302"/>
    </location>
</feature>
<dbReference type="Pfam" id="PF03235">
    <property type="entry name" value="GmrSD_N"/>
    <property type="match status" value="1"/>
</dbReference>
<protein>
    <recommendedName>
        <fullName evidence="2">GmrSD restriction endonucleases N-terminal domain-containing protein</fullName>
    </recommendedName>
</protein>
<feature type="compositionally biased region" description="Polar residues" evidence="1">
    <location>
        <begin position="560"/>
        <end position="584"/>
    </location>
</feature>
<feature type="compositionally biased region" description="Polar residues" evidence="1">
    <location>
        <begin position="498"/>
        <end position="525"/>
    </location>
</feature>
<dbReference type="PANTHER" id="PTHR39639:SF1">
    <property type="entry name" value="DUF262 DOMAIN-CONTAINING PROTEIN"/>
    <property type="match status" value="1"/>
</dbReference>
<dbReference type="OrthoDB" id="5419821at2759"/>
<keyword evidence="4" id="KW-1185">Reference proteome</keyword>
<reference evidence="3 4" key="1">
    <citation type="journal article" date="2014" name="BMC Genomics">
        <title>Genome and secretome analysis of the hemibiotrophic fungal pathogen, Moniliophthora roreri, which causes frosty pod rot disease of cacao: mechanisms of the biotrophic and necrotrophic phases.</title>
        <authorList>
            <person name="Meinhardt L.W."/>
            <person name="Costa G.G.L."/>
            <person name="Thomazella D.P.T."/>
            <person name="Teixeira P.J.P.L."/>
            <person name="Carazzolle M.F."/>
            <person name="Schuster S.C."/>
            <person name="Carlson J.E."/>
            <person name="Guiltinan M.J."/>
            <person name="Mieczkowski P."/>
            <person name="Farmer A."/>
            <person name="Ramaraj T."/>
            <person name="Crozier J."/>
            <person name="Davis R.E."/>
            <person name="Shao J."/>
            <person name="Melnick R.L."/>
            <person name="Pereira G.A.G."/>
            <person name="Bailey B.A."/>
        </authorList>
    </citation>
    <scope>NUCLEOTIDE SEQUENCE [LARGE SCALE GENOMIC DNA]</scope>
    <source>
        <strain evidence="3 4">MCA 2997</strain>
    </source>
</reference>
<sequence length="607" mass="68421">MSSDEYYSSSDEDELLELQPPSSGPEDYVVTDALRPPRSTTYSASHLYEQLRIGNIDLSAEYQRDVVWNERKQIAVIDSILRNFYIPPIIFSVVTYTDGSDSRTCIDGKQRLTSIRSFIEGRIPHRDHRTKRLYWFTDNPNYGPATDKKNLLPLKYRRIFENKQITCIEYTDLTFNDERDIFKRVQMGVPLTPAEKMNVISTPRADFARDLVARLFSKEKGIGLQVSGKGKERLIPFDTTRGRDLQLLVVAIATLHKWDPETGCKTLLGTAGQEGWLNERLVAEKGKRNARKRKSQGKRKRKGDADDDDGNEDEEDAPVMPISDDFKKNMNKTLDLFVRLATDSRYNRPLQRTHYARNVSPLEMMGILVLIYLLRSVAVLNDTKLSELIQLLRAHLHRSHDDVRLNSTCGKTLFAFLLEVTKDPDQFLKEHRSLLDWASDANKDTTAKATKAKKGSTKRSRDPDYEGDVEMDTVSPVKKCRAQPEYNKPLAQEEDTKMLSTSRPGSINSPAPLSRTPASTSNYAQPHTPKRQPLPPVRQPQPPTHHSSSFISPGPFPLPSITTIPETRSPNTNPSSLLVLQPNLSPRPRLHDTAGTGAGTGDGSGNV</sequence>
<dbReference type="Proteomes" id="UP000017559">
    <property type="component" value="Unassembled WGS sequence"/>
</dbReference>
<feature type="region of interest" description="Disordered" evidence="1">
    <location>
        <begin position="1"/>
        <end position="26"/>
    </location>
</feature>
<evidence type="ECO:0000313" key="4">
    <source>
        <dbReference type="Proteomes" id="UP000017559"/>
    </source>
</evidence>
<organism evidence="3 4">
    <name type="scientific">Moniliophthora roreri (strain MCA 2997)</name>
    <name type="common">Cocoa frosty pod rot fungus</name>
    <name type="synonym">Crinipellis roreri</name>
    <dbReference type="NCBI Taxonomy" id="1381753"/>
    <lineage>
        <taxon>Eukaryota</taxon>
        <taxon>Fungi</taxon>
        <taxon>Dikarya</taxon>
        <taxon>Basidiomycota</taxon>
        <taxon>Agaricomycotina</taxon>
        <taxon>Agaricomycetes</taxon>
        <taxon>Agaricomycetidae</taxon>
        <taxon>Agaricales</taxon>
        <taxon>Marasmiineae</taxon>
        <taxon>Marasmiaceae</taxon>
        <taxon>Moniliophthora</taxon>
    </lineage>
</organism>
<feature type="region of interest" description="Disordered" evidence="1">
    <location>
        <begin position="444"/>
        <end position="607"/>
    </location>
</feature>
<dbReference type="InterPro" id="IPR004919">
    <property type="entry name" value="GmrSD_N"/>
</dbReference>
<comment type="caution">
    <text evidence="3">The sequence shown here is derived from an EMBL/GenBank/DDBJ whole genome shotgun (WGS) entry which is preliminary data.</text>
</comment>
<proteinExistence type="predicted"/>
<feature type="compositionally biased region" description="Pro residues" evidence="1">
    <location>
        <begin position="532"/>
        <end position="543"/>
    </location>
</feature>
<name>V2X9W8_MONRO</name>
<gene>
    <name evidence="3" type="ORF">Moror_8667</name>
</gene>
<evidence type="ECO:0000259" key="2">
    <source>
        <dbReference type="Pfam" id="PF03235"/>
    </source>
</evidence>
<feature type="compositionally biased region" description="Gly residues" evidence="1">
    <location>
        <begin position="596"/>
        <end position="607"/>
    </location>
</feature>
<dbReference type="PANTHER" id="PTHR39639">
    <property type="entry name" value="CHROMOSOME 16, WHOLE GENOME SHOTGUN SEQUENCE"/>
    <property type="match status" value="1"/>
</dbReference>
<dbReference type="EMBL" id="AWSO01000548">
    <property type="protein sequence ID" value="ESK89596.1"/>
    <property type="molecule type" value="Genomic_DNA"/>
</dbReference>
<accession>V2X9W8</accession>